<evidence type="ECO:0000313" key="4">
    <source>
        <dbReference type="EMBL" id="OLU45502.1"/>
    </source>
</evidence>
<name>A0A140DRN5_9FIRM</name>
<dbReference type="GO" id="GO:0016787">
    <property type="term" value="F:hydrolase activity"/>
    <property type="evidence" value="ECO:0007669"/>
    <property type="project" value="UniProtKB-KW"/>
</dbReference>
<evidence type="ECO:0000259" key="2">
    <source>
        <dbReference type="Pfam" id="PF03372"/>
    </source>
</evidence>
<gene>
    <name evidence="3" type="ORF">AALO17_01780</name>
    <name evidence="4" type="ORF">BO223_05260</name>
</gene>
<reference evidence="4 6" key="2">
    <citation type="submission" date="2016-11" db="EMBL/GenBank/DDBJ databases">
        <title>Description of two novel members of the family Erysipelotrichaceae: Ileibacterium lipovorans gen. nov., sp. nov. and Dubosiella newyorkensis, gen. nov., sp. nov.</title>
        <authorList>
            <person name="Cox L.M."/>
            <person name="Sohn J."/>
            <person name="Tyrrell K.L."/>
            <person name="Citron D.M."/>
            <person name="Lawson P.A."/>
            <person name="Patel N.B."/>
            <person name="Iizumi T."/>
            <person name="Perez-Perez G.I."/>
            <person name="Goldstein E.J."/>
            <person name="Blaser M.J."/>
        </authorList>
    </citation>
    <scope>NUCLEOTIDE SEQUENCE [LARGE SCALE GENOMIC DNA]</scope>
    <source>
        <strain evidence="4 6">NYU-BL-K8</strain>
    </source>
</reference>
<protein>
    <recommendedName>
        <fullName evidence="2">Endonuclease/exonuclease/phosphatase domain-containing protein</fullName>
    </recommendedName>
</protein>
<keyword evidence="5" id="KW-1185">Reference proteome</keyword>
<evidence type="ECO:0000313" key="6">
    <source>
        <dbReference type="Proteomes" id="UP000186758"/>
    </source>
</evidence>
<sequence>MKLLTLNTHSLEESGMPEKQAAFAKAVTRFRPDVIALQEVNQHRNAAAVPMPEGYVPAQQAVVLRRDNHGLAVARLLEQEGLHYQWSWLPAKVGYDKYDEGLALFSRKPVLETADLLVSRTDDYFNYRTRRLLGIRTEDGWFFTVHMSWWNDPQEPFARQWETLLDLLPKDGPVYLMGDFNGDAQVSGQTYDLVKASGFCDTYDLAQTKDEGWTVQGVIDGWRDQAAVPARRIDQIWARHPVTVRSSRVVFNGAEEPVISDHFGILTELQPEEEH</sequence>
<dbReference type="KEGG" id="fro:AALO17_01780"/>
<dbReference type="InterPro" id="IPR051547">
    <property type="entry name" value="TDP2-like"/>
</dbReference>
<dbReference type="PANTHER" id="PTHR15822">
    <property type="entry name" value="TRAF AND TNF RECEPTOR-ASSOCIATED PROTEIN"/>
    <property type="match status" value="1"/>
</dbReference>
<proteinExistence type="predicted"/>
<dbReference type="PATRIC" id="fig|1702221.3.peg.167"/>
<dbReference type="OrthoDB" id="9812537at2"/>
<dbReference type="EMBL" id="CP011391">
    <property type="protein sequence ID" value="AMK53312.1"/>
    <property type="molecule type" value="Genomic_DNA"/>
</dbReference>
<organism evidence="3 5">
    <name type="scientific">Faecalibaculum rodentium</name>
    <dbReference type="NCBI Taxonomy" id="1702221"/>
    <lineage>
        <taxon>Bacteria</taxon>
        <taxon>Bacillati</taxon>
        <taxon>Bacillota</taxon>
        <taxon>Erysipelotrichia</taxon>
        <taxon>Erysipelotrichales</taxon>
        <taxon>Erysipelotrichaceae</taxon>
        <taxon>Faecalibaculum</taxon>
    </lineage>
</organism>
<reference evidence="3 5" key="1">
    <citation type="journal article" date="2016" name="Gut Pathog.">
        <title>Whole genome sequencing of "Faecalibaculum rodentium" ALO17, isolated from C57BL/6J laboratory mouse feces.</title>
        <authorList>
            <person name="Lim S."/>
            <person name="Chang D.H."/>
            <person name="Ahn S."/>
            <person name="Kim B.C."/>
        </authorList>
    </citation>
    <scope>NUCLEOTIDE SEQUENCE [LARGE SCALE GENOMIC DNA]</scope>
    <source>
        <strain evidence="3 5">Alo17</strain>
    </source>
</reference>
<dbReference type="Pfam" id="PF03372">
    <property type="entry name" value="Exo_endo_phos"/>
    <property type="match status" value="1"/>
</dbReference>
<dbReference type="InterPro" id="IPR005135">
    <property type="entry name" value="Endo/exonuclease/phosphatase"/>
</dbReference>
<evidence type="ECO:0000256" key="1">
    <source>
        <dbReference type="ARBA" id="ARBA00022801"/>
    </source>
</evidence>
<dbReference type="Proteomes" id="UP000186758">
    <property type="component" value="Unassembled WGS sequence"/>
</dbReference>
<dbReference type="GeneID" id="78477084"/>
<dbReference type="CDD" id="cd09079">
    <property type="entry name" value="RgfB-like"/>
    <property type="match status" value="1"/>
</dbReference>
<dbReference type="AlphaFoldDB" id="A0A140DRN5"/>
<dbReference type="Proteomes" id="UP000069771">
    <property type="component" value="Chromosome"/>
</dbReference>
<dbReference type="EMBL" id="MPJZ01000050">
    <property type="protein sequence ID" value="OLU45502.1"/>
    <property type="molecule type" value="Genomic_DNA"/>
</dbReference>
<dbReference type="InterPro" id="IPR036691">
    <property type="entry name" value="Endo/exonu/phosph_ase_sf"/>
</dbReference>
<keyword evidence="1" id="KW-0378">Hydrolase</keyword>
<dbReference type="RefSeq" id="WP_067554289.1">
    <property type="nucleotide sequence ID" value="NZ_CAMNXC010000029.1"/>
</dbReference>
<dbReference type="SUPFAM" id="SSF56219">
    <property type="entry name" value="DNase I-like"/>
    <property type="match status" value="1"/>
</dbReference>
<dbReference type="PANTHER" id="PTHR15822:SF23">
    <property type="entry name" value="ENDONUCLEASE_EXONUCLEASE_PHOSPHATASE FAMILY PROTEIN"/>
    <property type="match status" value="1"/>
</dbReference>
<evidence type="ECO:0000313" key="3">
    <source>
        <dbReference type="EMBL" id="AMK53312.1"/>
    </source>
</evidence>
<dbReference type="Gene3D" id="3.60.10.10">
    <property type="entry name" value="Endonuclease/exonuclease/phosphatase"/>
    <property type="match status" value="1"/>
</dbReference>
<accession>A0A140DRN5</accession>
<dbReference type="STRING" id="1702221.AALO17_01780"/>
<feature type="domain" description="Endonuclease/exonuclease/phosphatase" evidence="2">
    <location>
        <begin position="4"/>
        <end position="262"/>
    </location>
</feature>
<evidence type="ECO:0000313" key="5">
    <source>
        <dbReference type="Proteomes" id="UP000069771"/>
    </source>
</evidence>